<reference evidence="2" key="2">
    <citation type="submission" date="2023-02" db="EMBL/GenBank/DDBJ databases">
        <authorList>
            <person name="Rayyan A."/>
            <person name="Meyer T."/>
            <person name="Kyndt J.A."/>
        </authorList>
    </citation>
    <scope>NUCLEOTIDE SEQUENCE</scope>
    <source>
        <strain evidence="2">DSM 9987</strain>
    </source>
</reference>
<evidence type="ECO:0008006" key="4">
    <source>
        <dbReference type="Google" id="ProtNLM"/>
    </source>
</evidence>
<keyword evidence="3" id="KW-1185">Reference proteome</keyword>
<reference evidence="2" key="1">
    <citation type="journal article" date="2023" name="Microbiol Resour">
        <title>Genome Sequences of Rhodoplanes serenus and Two Thermotolerant Strains, Rhodoplanes tepidamans and 'Rhodoplanes cryptolactis,' Further Refine the Genus.</title>
        <authorList>
            <person name="Rayyan A.A."/>
            <person name="Kyndt J.A."/>
        </authorList>
    </citation>
    <scope>NUCLEOTIDE SEQUENCE</scope>
    <source>
        <strain evidence="2">DSM 9987</strain>
    </source>
</reference>
<dbReference type="EMBL" id="JAQQLI010000022">
    <property type="protein sequence ID" value="MDC7787014.1"/>
    <property type="molecule type" value="Genomic_DNA"/>
</dbReference>
<comment type="caution">
    <text evidence="2">The sequence shown here is derived from an EMBL/GenBank/DDBJ whole genome shotgun (WGS) entry which is preliminary data.</text>
</comment>
<evidence type="ECO:0000256" key="1">
    <source>
        <dbReference type="SAM" id="SignalP"/>
    </source>
</evidence>
<gene>
    <name evidence="2" type="ORF">PQJ73_15075</name>
</gene>
<feature type="signal peptide" evidence="1">
    <location>
        <begin position="1"/>
        <end position="23"/>
    </location>
</feature>
<name>A0ABT5JBF5_RHOTP</name>
<evidence type="ECO:0000313" key="2">
    <source>
        <dbReference type="EMBL" id="MDC7787014.1"/>
    </source>
</evidence>
<feature type="chain" id="PRO_5045840468" description="YbaB/EbfC family DNA-binding protein" evidence="1">
    <location>
        <begin position="24"/>
        <end position="150"/>
    </location>
</feature>
<dbReference type="Proteomes" id="UP001165652">
    <property type="component" value="Unassembled WGS sequence"/>
</dbReference>
<accession>A0ABT5JBF5</accession>
<sequence length="150" mass="15947">MAVPIRRSFMARAWQGLVMTVLALPGGHSAAAQGAAYQAGDQAPASWTQFAQLVKVRFEEWVAADDEVAGRFRSYVKDRAGQAGGPPASVVVRAWVNPDGSVERVSFPPLPDARADADLRTILQRGNVGGAPPPEMLQPLNLRFAIGTGP</sequence>
<protein>
    <recommendedName>
        <fullName evidence="4">YbaB/EbfC family DNA-binding protein</fullName>
    </recommendedName>
</protein>
<evidence type="ECO:0000313" key="3">
    <source>
        <dbReference type="Proteomes" id="UP001165652"/>
    </source>
</evidence>
<dbReference type="RefSeq" id="WP_272777856.1">
    <property type="nucleotide sequence ID" value="NZ_JAQQLI010000022.1"/>
</dbReference>
<proteinExistence type="predicted"/>
<organism evidence="2 3">
    <name type="scientific">Rhodoplanes tepidamans</name>
    <name type="common">Rhodoplanes cryptolactis</name>
    <dbReference type="NCBI Taxonomy" id="200616"/>
    <lineage>
        <taxon>Bacteria</taxon>
        <taxon>Pseudomonadati</taxon>
        <taxon>Pseudomonadota</taxon>
        <taxon>Alphaproteobacteria</taxon>
        <taxon>Hyphomicrobiales</taxon>
        <taxon>Nitrobacteraceae</taxon>
        <taxon>Rhodoplanes</taxon>
    </lineage>
</organism>
<keyword evidence="1" id="KW-0732">Signal</keyword>